<gene>
    <name evidence="2" type="ORF">PAXRUDRAFT_830860</name>
</gene>
<dbReference type="Proteomes" id="UP000054538">
    <property type="component" value="Unassembled WGS sequence"/>
</dbReference>
<sequence length="57" mass="6418">MLLKERNPRVTATIELSLFKHPTFVLLFVGSGIVTFPLLVPPFFIPLYASSLRLSKT</sequence>
<evidence type="ECO:0000256" key="1">
    <source>
        <dbReference type="SAM" id="Phobius"/>
    </source>
</evidence>
<dbReference type="AlphaFoldDB" id="A0A0D0DY62"/>
<protein>
    <submittedName>
        <fullName evidence="2">Uncharacterized protein</fullName>
    </submittedName>
</protein>
<dbReference type="InParanoid" id="A0A0D0DY62"/>
<dbReference type="HOGENOM" id="CLU_2997122_0_0_1"/>
<keyword evidence="1" id="KW-0472">Membrane</keyword>
<keyword evidence="3" id="KW-1185">Reference proteome</keyword>
<name>A0A0D0DY62_9AGAM</name>
<accession>A0A0D0DY62</accession>
<keyword evidence="1" id="KW-1133">Transmembrane helix</keyword>
<organism evidence="2 3">
    <name type="scientific">Paxillus rubicundulus Ve08.2h10</name>
    <dbReference type="NCBI Taxonomy" id="930991"/>
    <lineage>
        <taxon>Eukaryota</taxon>
        <taxon>Fungi</taxon>
        <taxon>Dikarya</taxon>
        <taxon>Basidiomycota</taxon>
        <taxon>Agaricomycotina</taxon>
        <taxon>Agaricomycetes</taxon>
        <taxon>Agaricomycetidae</taxon>
        <taxon>Boletales</taxon>
        <taxon>Paxilineae</taxon>
        <taxon>Paxillaceae</taxon>
        <taxon>Paxillus</taxon>
    </lineage>
</organism>
<proteinExistence type="predicted"/>
<keyword evidence="1" id="KW-0812">Transmembrane</keyword>
<reference evidence="2 3" key="1">
    <citation type="submission" date="2014-04" db="EMBL/GenBank/DDBJ databases">
        <authorList>
            <consortium name="DOE Joint Genome Institute"/>
            <person name="Kuo A."/>
            <person name="Kohler A."/>
            <person name="Jargeat P."/>
            <person name="Nagy L.G."/>
            <person name="Floudas D."/>
            <person name="Copeland A."/>
            <person name="Barry K.W."/>
            <person name="Cichocki N."/>
            <person name="Veneault-Fourrey C."/>
            <person name="LaButti K."/>
            <person name="Lindquist E.A."/>
            <person name="Lipzen A."/>
            <person name="Lundell T."/>
            <person name="Morin E."/>
            <person name="Murat C."/>
            <person name="Sun H."/>
            <person name="Tunlid A."/>
            <person name="Henrissat B."/>
            <person name="Grigoriev I.V."/>
            <person name="Hibbett D.S."/>
            <person name="Martin F."/>
            <person name="Nordberg H.P."/>
            <person name="Cantor M.N."/>
            <person name="Hua S.X."/>
        </authorList>
    </citation>
    <scope>NUCLEOTIDE SEQUENCE [LARGE SCALE GENOMIC DNA]</scope>
    <source>
        <strain evidence="2 3">Ve08.2h10</strain>
    </source>
</reference>
<evidence type="ECO:0000313" key="2">
    <source>
        <dbReference type="EMBL" id="KIK91439.1"/>
    </source>
</evidence>
<feature type="transmembrane region" description="Helical" evidence="1">
    <location>
        <begin position="24"/>
        <end position="49"/>
    </location>
</feature>
<dbReference type="OrthoDB" id="2213137at2759"/>
<evidence type="ECO:0000313" key="3">
    <source>
        <dbReference type="Proteomes" id="UP000054538"/>
    </source>
</evidence>
<dbReference type="EMBL" id="KN825388">
    <property type="protein sequence ID" value="KIK91439.1"/>
    <property type="molecule type" value="Genomic_DNA"/>
</dbReference>
<reference evidence="3" key="2">
    <citation type="submission" date="2015-01" db="EMBL/GenBank/DDBJ databases">
        <title>Evolutionary Origins and Diversification of the Mycorrhizal Mutualists.</title>
        <authorList>
            <consortium name="DOE Joint Genome Institute"/>
            <consortium name="Mycorrhizal Genomics Consortium"/>
            <person name="Kohler A."/>
            <person name="Kuo A."/>
            <person name="Nagy L.G."/>
            <person name="Floudas D."/>
            <person name="Copeland A."/>
            <person name="Barry K.W."/>
            <person name="Cichocki N."/>
            <person name="Veneault-Fourrey C."/>
            <person name="LaButti K."/>
            <person name="Lindquist E.A."/>
            <person name="Lipzen A."/>
            <person name="Lundell T."/>
            <person name="Morin E."/>
            <person name="Murat C."/>
            <person name="Riley R."/>
            <person name="Ohm R."/>
            <person name="Sun H."/>
            <person name="Tunlid A."/>
            <person name="Henrissat B."/>
            <person name="Grigoriev I.V."/>
            <person name="Hibbett D.S."/>
            <person name="Martin F."/>
        </authorList>
    </citation>
    <scope>NUCLEOTIDE SEQUENCE [LARGE SCALE GENOMIC DNA]</scope>
    <source>
        <strain evidence="3">Ve08.2h10</strain>
    </source>
</reference>
<dbReference type="STRING" id="930991.A0A0D0DY62"/>